<dbReference type="Proteomes" id="UP000076193">
    <property type="component" value="Plasmid unnamed3"/>
</dbReference>
<organism evidence="1 2">
    <name type="scientific">Rhizobium leguminosarum</name>
    <dbReference type="NCBI Taxonomy" id="384"/>
    <lineage>
        <taxon>Bacteria</taxon>
        <taxon>Pseudomonadati</taxon>
        <taxon>Pseudomonadota</taxon>
        <taxon>Alphaproteobacteria</taxon>
        <taxon>Hyphomicrobiales</taxon>
        <taxon>Rhizobiaceae</taxon>
        <taxon>Rhizobium/Agrobacterium group</taxon>
        <taxon>Rhizobium</taxon>
    </lineage>
</organism>
<gene>
    <name evidence="1" type="ORF">A4A59_034800</name>
</gene>
<keyword evidence="1" id="KW-0614">Plasmid</keyword>
<protein>
    <submittedName>
        <fullName evidence="1">Uncharacterized protein</fullName>
    </submittedName>
</protein>
<sequence length="53" mass="6261">MKRFKSQRHLQRFVSIHDPIANLFQIPRHDISSGHHRELRTAAMSLWAKIARA</sequence>
<dbReference type="EMBL" id="CP171847">
    <property type="protein sequence ID" value="XKQ44698.1"/>
    <property type="molecule type" value="Genomic_DNA"/>
</dbReference>
<evidence type="ECO:0000313" key="2">
    <source>
        <dbReference type="Proteomes" id="UP000076193"/>
    </source>
</evidence>
<reference evidence="1" key="1">
    <citation type="submission" date="2024-10" db="EMBL/GenBank/DDBJ databases">
        <title>Strain of Rhizobium-related bacteria isolated fromm roots of Vavilovia formosa.</title>
        <authorList>
            <person name="Kimeklis A."/>
            <person name="Afonin A."/>
        </authorList>
    </citation>
    <scope>NUCLEOTIDE SEQUENCE</scope>
    <source>
        <strain evidence="1">Vaf12</strain>
    </source>
</reference>
<proteinExistence type="predicted"/>
<accession>A0ACD5FH66</accession>
<geneLocation type="plasmid" evidence="1 2">
    <name>unnamed3</name>
</geneLocation>
<name>A0ACD5FH66_RHILE</name>
<evidence type="ECO:0000313" key="1">
    <source>
        <dbReference type="EMBL" id="XKQ44698.1"/>
    </source>
</evidence>